<dbReference type="Proteomes" id="UP000567179">
    <property type="component" value="Unassembled WGS sequence"/>
</dbReference>
<accession>A0A8H5FBT3</accession>
<gene>
    <name evidence="2" type="ORF">D9619_005541</name>
</gene>
<reference evidence="2 3" key="1">
    <citation type="journal article" date="2020" name="ISME J.">
        <title>Uncovering the hidden diversity of litter-decomposition mechanisms in mushroom-forming fungi.</title>
        <authorList>
            <person name="Floudas D."/>
            <person name="Bentzer J."/>
            <person name="Ahren D."/>
            <person name="Johansson T."/>
            <person name="Persson P."/>
            <person name="Tunlid A."/>
        </authorList>
    </citation>
    <scope>NUCLEOTIDE SEQUENCE [LARGE SCALE GENOMIC DNA]</scope>
    <source>
        <strain evidence="2 3">CBS 101986</strain>
    </source>
</reference>
<feature type="region of interest" description="Disordered" evidence="1">
    <location>
        <begin position="585"/>
        <end position="614"/>
    </location>
</feature>
<dbReference type="GO" id="GO:0005085">
    <property type="term" value="F:guanyl-nucleotide exchange factor activity"/>
    <property type="evidence" value="ECO:0007669"/>
    <property type="project" value="InterPro"/>
</dbReference>
<feature type="region of interest" description="Disordered" evidence="1">
    <location>
        <begin position="680"/>
        <end position="724"/>
    </location>
</feature>
<protein>
    <submittedName>
        <fullName evidence="2">Uncharacterized protein</fullName>
    </submittedName>
</protein>
<dbReference type="OrthoDB" id="26149at2759"/>
<dbReference type="PANTHER" id="PTHR10957">
    <property type="entry name" value="RAP1 GTPASE-GDP DISSOCIATION STIMULATOR 1"/>
    <property type="match status" value="1"/>
</dbReference>
<proteinExistence type="predicted"/>
<dbReference type="InterPro" id="IPR040144">
    <property type="entry name" value="RAP1GDS1"/>
</dbReference>
<dbReference type="InterPro" id="IPR016024">
    <property type="entry name" value="ARM-type_fold"/>
</dbReference>
<organism evidence="2 3">
    <name type="scientific">Psilocybe cf. subviscida</name>
    <dbReference type="NCBI Taxonomy" id="2480587"/>
    <lineage>
        <taxon>Eukaryota</taxon>
        <taxon>Fungi</taxon>
        <taxon>Dikarya</taxon>
        <taxon>Basidiomycota</taxon>
        <taxon>Agaricomycotina</taxon>
        <taxon>Agaricomycetes</taxon>
        <taxon>Agaricomycetidae</taxon>
        <taxon>Agaricales</taxon>
        <taxon>Agaricineae</taxon>
        <taxon>Strophariaceae</taxon>
        <taxon>Psilocybe</taxon>
    </lineage>
</organism>
<comment type="caution">
    <text evidence="2">The sequence shown here is derived from an EMBL/GenBank/DDBJ whole genome shotgun (WGS) entry which is preliminary data.</text>
</comment>
<evidence type="ECO:0000313" key="3">
    <source>
        <dbReference type="Proteomes" id="UP000567179"/>
    </source>
</evidence>
<name>A0A8H5FBT3_9AGAR</name>
<feature type="compositionally biased region" description="Basic and acidic residues" evidence="1">
    <location>
        <begin position="592"/>
        <end position="614"/>
    </location>
</feature>
<dbReference type="EMBL" id="JAACJJ010000001">
    <property type="protein sequence ID" value="KAF5331076.1"/>
    <property type="molecule type" value="Genomic_DNA"/>
</dbReference>
<evidence type="ECO:0000256" key="1">
    <source>
        <dbReference type="SAM" id="MobiDB-lite"/>
    </source>
</evidence>
<keyword evidence="3" id="KW-1185">Reference proteome</keyword>
<sequence>MATIDLIPLERDLFARREATDDEAWAEIENTARELANHLRVRNGPVDNHTLLGATALPQTLAAILAAGAPQSCTPNDDRTAPINEILRVGANLCMDHNDNRGALLEVGFPQAVISILEAYAESIPSPPTGKPLPLSIPHLKVVRTSIGVLLNASIGFDMAKARLTSYEAALTIIKLSANIYPPTAWASAEPPASEEVFAEEWALRWGISNWAWRTVSALKDGQDESLQVINSEVLPWITAPLLQFCPPQSEVTSSLLATDPDLLDDLLQTDFEFLEEACTLFESLSLDVEDIRLELARAKCYPPANPISCLEGLVNFIEYGTYPALWKTAVFDDAELKKKTKAFDICKAALIKSVVEVFGEGKNEDLLWLSNTERPGGPLISRLVGWIAGYVKAKEEGKDEDLHRADMAICASLSLGNLARKAPIAAALLSPPYSLAPVLASPHFLSSATDLNLKHGILGLLKHLSQFSKVSTVIPESLYALGASNEESDGGVLEHIAKSGIWDGRSDAMAEVIQLNAIGVAKHMCHASLNHTFALVLGKDSTSTSGLTQILDLIKRTDSVAIKSEGSRVLVNVVRTVWFSERSNSSIDPSADERHQNLRLETEQKERKERREKKEKCLELLLTKEYVQAITAFIARSNKYPLLVNEGIVAISLLATHRLGGPLVLEALTVSANVSPVAKLQESSDISNGDEDKPTTDAPTDTPLPAPTSAPITLSSVPSEPELAPDGLPIPRHALDLLLFVVRNFDNPVNFPVEVRTNACTFFLQLPRHAPPADLEAIRARVVDVIRRVVEDEEGDAASEKLVKAARMLVDAWTKLAPPSATVAVVAPMEDVKMA</sequence>
<dbReference type="AlphaFoldDB" id="A0A8H5FBT3"/>
<evidence type="ECO:0000313" key="2">
    <source>
        <dbReference type="EMBL" id="KAF5331076.1"/>
    </source>
</evidence>
<dbReference type="SUPFAM" id="SSF48371">
    <property type="entry name" value="ARM repeat"/>
    <property type="match status" value="1"/>
</dbReference>